<dbReference type="InterPro" id="IPR038019">
    <property type="entry name" value="PRib_AMP_CycHydrolase_sf"/>
</dbReference>
<dbReference type="InterPro" id="IPR002496">
    <property type="entry name" value="PRib_AMP_CycHydrolase_dom"/>
</dbReference>
<feature type="binding site" evidence="11">
    <location>
        <position position="98"/>
    </location>
    <ligand>
        <name>Mg(2+)</name>
        <dbReference type="ChEBI" id="CHEBI:18420"/>
    </ligand>
</feature>
<evidence type="ECO:0000256" key="5">
    <source>
        <dbReference type="ARBA" id="ARBA00007731"/>
    </source>
</evidence>
<evidence type="ECO:0000313" key="13">
    <source>
        <dbReference type="EMBL" id="MBB3771381.1"/>
    </source>
</evidence>
<dbReference type="GO" id="GO:0005737">
    <property type="term" value="C:cytoplasm"/>
    <property type="evidence" value="ECO:0007669"/>
    <property type="project" value="UniProtKB-SubCell"/>
</dbReference>
<evidence type="ECO:0000256" key="7">
    <source>
        <dbReference type="ARBA" id="ARBA00022490"/>
    </source>
</evidence>
<comment type="cofactor">
    <cofactor evidence="11">
        <name>Zn(2+)</name>
        <dbReference type="ChEBI" id="CHEBI:29105"/>
    </cofactor>
    <text evidence="11">Binds 1 zinc ion per subunit.</text>
</comment>
<evidence type="ECO:0000256" key="10">
    <source>
        <dbReference type="ARBA" id="ARBA00023102"/>
    </source>
</evidence>
<evidence type="ECO:0000256" key="1">
    <source>
        <dbReference type="ARBA" id="ARBA00000024"/>
    </source>
</evidence>
<dbReference type="GO" id="GO:0004636">
    <property type="term" value="F:phosphoribosyl-ATP diphosphatase activity"/>
    <property type="evidence" value="ECO:0007669"/>
    <property type="project" value="UniProtKB-EC"/>
</dbReference>
<dbReference type="PANTHER" id="PTHR42945">
    <property type="entry name" value="HISTIDINE BIOSYNTHESIS BIFUNCTIONAL PROTEIN"/>
    <property type="match status" value="1"/>
</dbReference>
<keyword evidence="14" id="KW-1185">Reference proteome</keyword>
<dbReference type="RefSeq" id="WP_183189543.1">
    <property type="nucleotide sequence ID" value="NZ_JACICD010000003.1"/>
</dbReference>
<feature type="binding site" evidence="11">
    <location>
        <position position="97"/>
    </location>
    <ligand>
        <name>Zn(2+)</name>
        <dbReference type="ChEBI" id="CHEBI:29105"/>
        <note>ligand shared between dimeric partners</note>
    </ligand>
</feature>
<name>A0A839Z865_9HYPH</name>
<comment type="catalytic activity">
    <reaction evidence="2">
        <text>1-(5-phospho-beta-D-ribosyl)-ATP + H2O = 1-(5-phospho-beta-D-ribosyl)-5'-AMP + diphosphate + H(+)</text>
        <dbReference type="Rhea" id="RHEA:22828"/>
        <dbReference type="ChEBI" id="CHEBI:15377"/>
        <dbReference type="ChEBI" id="CHEBI:15378"/>
        <dbReference type="ChEBI" id="CHEBI:33019"/>
        <dbReference type="ChEBI" id="CHEBI:59457"/>
        <dbReference type="ChEBI" id="CHEBI:73183"/>
        <dbReference type="EC" id="3.6.1.31"/>
    </reaction>
</comment>
<dbReference type="PANTHER" id="PTHR42945:SF1">
    <property type="entry name" value="HISTIDINE BIOSYNTHESIS BIFUNCTIONAL PROTEIN HIS7"/>
    <property type="match status" value="1"/>
</dbReference>
<comment type="subunit">
    <text evidence="11">Homodimer.</text>
</comment>
<comment type="function">
    <text evidence="11">Catalyzes the hydrolysis of the adenine ring of phosphoribosyl-AMP.</text>
</comment>
<dbReference type="GO" id="GO:0008270">
    <property type="term" value="F:zinc ion binding"/>
    <property type="evidence" value="ECO:0007669"/>
    <property type="project" value="UniProtKB-UniRule"/>
</dbReference>
<comment type="cofactor">
    <cofactor evidence="11">
        <name>Mg(2+)</name>
        <dbReference type="ChEBI" id="CHEBI:18420"/>
    </cofactor>
    <text evidence="11">Binds 1 Mg(2+) ion per subunit.</text>
</comment>
<dbReference type="EMBL" id="JACICD010000003">
    <property type="protein sequence ID" value="MBB3771381.1"/>
    <property type="molecule type" value="Genomic_DNA"/>
</dbReference>
<keyword evidence="8 11" id="KW-0028">Amino-acid biosynthesis</keyword>
<dbReference type="InterPro" id="IPR026660">
    <property type="entry name" value="PRA-CH"/>
</dbReference>
<dbReference type="Proteomes" id="UP000533469">
    <property type="component" value="Unassembled WGS sequence"/>
</dbReference>
<feature type="binding site" evidence="11">
    <location>
        <position position="96"/>
    </location>
    <ligand>
        <name>Mg(2+)</name>
        <dbReference type="ChEBI" id="CHEBI:18420"/>
    </ligand>
</feature>
<evidence type="ECO:0000256" key="6">
    <source>
        <dbReference type="ARBA" id="ARBA00008299"/>
    </source>
</evidence>
<evidence type="ECO:0000256" key="4">
    <source>
        <dbReference type="ARBA" id="ARBA00005204"/>
    </source>
</evidence>
<dbReference type="SUPFAM" id="SSF141734">
    <property type="entry name" value="HisI-like"/>
    <property type="match status" value="1"/>
</dbReference>
<dbReference type="GO" id="GO:0000287">
    <property type="term" value="F:magnesium ion binding"/>
    <property type="evidence" value="ECO:0007669"/>
    <property type="project" value="UniProtKB-UniRule"/>
</dbReference>
<dbReference type="Pfam" id="PF01502">
    <property type="entry name" value="PRA-CH"/>
    <property type="match status" value="1"/>
</dbReference>
<comment type="similarity">
    <text evidence="11">Belongs to the PRA-CH family.</text>
</comment>
<comment type="subcellular location">
    <subcellularLocation>
        <location evidence="11">Cytoplasm</location>
    </subcellularLocation>
</comment>
<comment type="pathway">
    <text evidence="3 11">Amino-acid biosynthesis; L-histidine biosynthesis; L-histidine from 5-phospho-alpha-D-ribose 1-diphosphate: step 3/9.</text>
</comment>
<sequence>MSTEPAAPRFAPRGSTAAIEEGNRLAPKFDADGLLTAVAVDADDGTVLMVAHMNAQALALTIETGQAHYFSRSRQKLWKKGEESGHVQTLVELRVDCDQDAVVMRVRMADLPGGLPGAACHTGHRSCFFRSVPLGAAPTPDLTLTVNEPGKLFDPAAVYAAPKKTDIPHF</sequence>
<comment type="pathway">
    <text evidence="4">Amino-acid biosynthesis; L-histidine biosynthesis; L-histidine from 5-phospho-alpha-D-ribose 1-diphosphate: step 2/9.</text>
</comment>
<keyword evidence="11" id="KW-0862">Zinc</keyword>
<evidence type="ECO:0000256" key="11">
    <source>
        <dbReference type="HAMAP-Rule" id="MF_01021"/>
    </source>
</evidence>
<evidence type="ECO:0000256" key="2">
    <source>
        <dbReference type="ARBA" id="ARBA00001460"/>
    </source>
</evidence>
<dbReference type="HAMAP" id="MF_01021">
    <property type="entry name" value="HisI"/>
    <property type="match status" value="1"/>
</dbReference>
<evidence type="ECO:0000259" key="12">
    <source>
        <dbReference type="Pfam" id="PF01502"/>
    </source>
</evidence>
<feature type="domain" description="Phosphoribosyl-AMP cyclohydrolase" evidence="12">
    <location>
        <begin position="49"/>
        <end position="129"/>
    </location>
</feature>
<dbReference type="GO" id="GO:0004635">
    <property type="term" value="F:phosphoribosyl-AMP cyclohydrolase activity"/>
    <property type="evidence" value="ECO:0007669"/>
    <property type="project" value="UniProtKB-UniRule"/>
</dbReference>
<evidence type="ECO:0000313" key="14">
    <source>
        <dbReference type="Proteomes" id="UP000533469"/>
    </source>
</evidence>
<feature type="binding site" evidence="11">
    <location>
        <position position="120"/>
    </location>
    <ligand>
        <name>Zn(2+)</name>
        <dbReference type="ChEBI" id="CHEBI:29105"/>
        <note>ligand shared between dimeric partners</note>
    </ligand>
</feature>
<dbReference type="NCBIfam" id="NF000768">
    <property type="entry name" value="PRK00051.1"/>
    <property type="match status" value="1"/>
</dbReference>
<dbReference type="Gene3D" id="3.10.20.810">
    <property type="entry name" value="Phosphoribosyl-AMP cyclohydrolase"/>
    <property type="match status" value="1"/>
</dbReference>
<dbReference type="AlphaFoldDB" id="A0A839Z865"/>
<gene>
    <name evidence="11" type="primary">hisI</name>
    <name evidence="13" type="ORF">FHS55_001980</name>
</gene>
<comment type="catalytic activity">
    <reaction evidence="1 11">
        <text>1-(5-phospho-beta-D-ribosyl)-5'-AMP + H2O = 1-(5-phospho-beta-D-ribosyl)-5-[(5-phospho-beta-D-ribosylamino)methylideneamino]imidazole-4-carboxamide</text>
        <dbReference type="Rhea" id="RHEA:20049"/>
        <dbReference type="ChEBI" id="CHEBI:15377"/>
        <dbReference type="ChEBI" id="CHEBI:58435"/>
        <dbReference type="ChEBI" id="CHEBI:59457"/>
        <dbReference type="EC" id="3.5.4.19"/>
    </reaction>
</comment>
<dbReference type="EC" id="3.5.4.19" evidence="11"/>
<keyword evidence="7 11" id="KW-0963">Cytoplasm</keyword>
<comment type="similarity">
    <text evidence="6">In the N-terminal section; belongs to the PRA-CH family.</text>
</comment>
<keyword evidence="11" id="KW-0460">Magnesium</keyword>
<feature type="binding site" evidence="11">
    <location>
        <position position="127"/>
    </location>
    <ligand>
        <name>Zn(2+)</name>
        <dbReference type="ChEBI" id="CHEBI:29105"/>
        <note>ligand shared between dimeric partners</note>
    </ligand>
</feature>
<comment type="similarity">
    <text evidence="5">In the C-terminal section; belongs to the PRA-PH family.</text>
</comment>
<reference evidence="13 14" key="1">
    <citation type="submission" date="2020-08" db="EMBL/GenBank/DDBJ databases">
        <title>Genomic Encyclopedia of Type Strains, Phase IV (KMG-IV): sequencing the most valuable type-strain genomes for metagenomic binning, comparative biology and taxonomic classification.</title>
        <authorList>
            <person name="Goeker M."/>
        </authorList>
    </citation>
    <scope>NUCLEOTIDE SEQUENCE [LARGE SCALE GENOMIC DNA]</scope>
    <source>
        <strain evidence="13 14">DSM 5895</strain>
    </source>
</reference>
<keyword evidence="10 11" id="KW-0368">Histidine biosynthesis</keyword>
<accession>A0A839Z865</accession>
<dbReference type="UniPathway" id="UPA00031">
    <property type="reaction ID" value="UER00008"/>
</dbReference>
<proteinExistence type="inferred from homology"/>
<comment type="caution">
    <text evidence="13">The sequence shown here is derived from an EMBL/GenBank/DDBJ whole genome shotgun (WGS) entry which is preliminary data.</text>
</comment>
<dbReference type="GO" id="GO:0000105">
    <property type="term" value="P:L-histidine biosynthetic process"/>
    <property type="evidence" value="ECO:0007669"/>
    <property type="project" value="UniProtKB-UniRule"/>
</dbReference>
<dbReference type="FunFam" id="3.10.20.810:FF:000001">
    <property type="entry name" value="Histidine biosynthesis bifunctional protein HisIE"/>
    <property type="match status" value="1"/>
</dbReference>
<organism evidence="13 14">
    <name type="scientific">Ancylobacter tetraedralis</name>
    <dbReference type="NCBI Taxonomy" id="217068"/>
    <lineage>
        <taxon>Bacteria</taxon>
        <taxon>Pseudomonadati</taxon>
        <taxon>Pseudomonadota</taxon>
        <taxon>Alphaproteobacteria</taxon>
        <taxon>Hyphomicrobiales</taxon>
        <taxon>Xanthobacteraceae</taxon>
        <taxon>Ancylobacter</taxon>
    </lineage>
</organism>
<feature type="binding site" evidence="11">
    <location>
        <position position="100"/>
    </location>
    <ligand>
        <name>Mg(2+)</name>
        <dbReference type="ChEBI" id="CHEBI:18420"/>
    </ligand>
</feature>
<keyword evidence="9 11" id="KW-0378">Hydrolase</keyword>
<evidence type="ECO:0000256" key="9">
    <source>
        <dbReference type="ARBA" id="ARBA00022801"/>
    </source>
</evidence>
<evidence type="ECO:0000256" key="8">
    <source>
        <dbReference type="ARBA" id="ARBA00022605"/>
    </source>
</evidence>
<evidence type="ECO:0000256" key="3">
    <source>
        <dbReference type="ARBA" id="ARBA00005169"/>
    </source>
</evidence>
<protein>
    <recommendedName>
        <fullName evidence="11">Phosphoribosyl-AMP cyclohydrolase</fullName>
        <shortName evidence="11">PRA-CH</shortName>
        <ecNumber evidence="11">3.5.4.19</ecNumber>
    </recommendedName>
</protein>
<keyword evidence="11" id="KW-0479">Metal-binding</keyword>